<dbReference type="InterPro" id="IPR050491">
    <property type="entry name" value="AmpC-like"/>
</dbReference>
<evidence type="ECO:0000259" key="2">
    <source>
        <dbReference type="Pfam" id="PF00144"/>
    </source>
</evidence>
<dbReference type="Gene3D" id="3.40.710.10">
    <property type="entry name" value="DD-peptidase/beta-lactamase superfamily"/>
    <property type="match status" value="1"/>
</dbReference>
<organism evidence="3 4">
    <name type="scientific">Filimonas effusa</name>
    <dbReference type="NCBI Taxonomy" id="2508721"/>
    <lineage>
        <taxon>Bacteria</taxon>
        <taxon>Pseudomonadati</taxon>
        <taxon>Bacteroidota</taxon>
        <taxon>Chitinophagia</taxon>
        <taxon>Chitinophagales</taxon>
        <taxon>Chitinophagaceae</taxon>
        <taxon>Filimonas</taxon>
    </lineage>
</organism>
<reference evidence="3 4" key="1">
    <citation type="submission" date="2019-01" db="EMBL/GenBank/DDBJ databases">
        <title>Filimonas sp. strain TTM-71.</title>
        <authorList>
            <person name="Chen W.-M."/>
        </authorList>
    </citation>
    <scope>NUCLEOTIDE SEQUENCE [LARGE SCALE GENOMIC DNA]</scope>
    <source>
        <strain evidence="3 4">TTM-71</strain>
    </source>
</reference>
<keyword evidence="3" id="KW-0378">Hydrolase</keyword>
<keyword evidence="4" id="KW-1185">Reference proteome</keyword>
<dbReference type="Proteomes" id="UP000290545">
    <property type="component" value="Unassembled WGS sequence"/>
</dbReference>
<evidence type="ECO:0000313" key="3">
    <source>
        <dbReference type="EMBL" id="RXK86237.1"/>
    </source>
</evidence>
<dbReference type="EMBL" id="SDHZ01000001">
    <property type="protein sequence ID" value="RXK86237.1"/>
    <property type="molecule type" value="Genomic_DNA"/>
</dbReference>
<dbReference type="PANTHER" id="PTHR46825:SF9">
    <property type="entry name" value="BETA-LACTAMASE-RELATED DOMAIN-CONTAINING PROTEIN"/>
    <property type="match status" value="1"/>
</dbReference>
<keyword evidence="1" id="KW-0732">Signal</keyword>
<comment type="caution">
    <text evidence="3">The sequence shown here is derived from an EMBL/GenBank/DDBJ whole genome shotgun (WGS) entry which is preliminary data.</text>
</comment>
<dbReference type="InterPro" id="IPR012338">
    <property type="entry name" value="Beta-lactam/transpept-like"/>
</dbReference>
<name>A0A4Q1DA41_9BACT</name>
<proteinExistence type="predicted"/>
<protein>
    <submittedName>
        <fullName evidence="3">Class A beta-lactamase-related serine hydrolase</fullName>
    </submittedName>
</protein>
<dbReference type="SUPFAM" id="SSF56601">
    <property type="entry name" value="beta-lactamase/transpeptidase-like"/>
    <property type="match status" value="1"/>
</dbReference>
<sequence length="387" mass="43873">MKVVGVSLGVLLLCFAGFVACNEQAASKNASLLGGIANEPSDFTFAPLTPGQVNYYHHRIESAVPAILGNNFSGAILVAKNGVVVYEDYRGYSNTRTKEAINANTPFHLASVSKTFTGTTVLKLWEQGRLSLDDSLQHYFPAFPYSGITVRMLLSHRSGLPNYLYFLDKGWNKKVKATNEDVLNWMITNRPRPDNNPNRNFHYCNTNYVLLAMIIEKVTGMAYPQYMKDSVFTPLGMNHSFVFSIRDTSQYVPTYIGNIPYAMDHLDCTYGDKNIYSTVQDLLLWDKALYQHRFVHAATLDSAFRPQSNERKSMHNYGLGWRLFINNQDTIIYHNGKWHGSNTVFTRQVQDTATIIVLGNRYNRAIYQAKKLGDIFSGHQDNNKLEE</sequence>
<dbReference type="RefSeq" id="WP_129001987.1">
    <property type="nucleotide sequence ID" value="NZ_SDHZ01000001.1"/>
</dbReference>
<feature type="domain" description="Beta-lactamase-related" evidence="2">
    <location>
        <begin position="74"/>
        <end position="356"/>
    </location>
</feature>
<dbReference type="AlphaFoldDB" id="A0A4Q1DA41"/>
<evidence type="ECO:0000313" key="4">
    <source>
        <dbReference type="Proteomes" id="UP000290545"/>
    </source>
</evidence>
<dbReference type="OrthoDB" id="9793489at2"/>
<feature type="signal peptide" evidence="1">
    <location>
        <begin position="1"/>
        <end position="25"/>
    </location>
</feature>
<dbReference type="Pfam" id="PF00144">
    <property type="entry name" value="Beta-lactamase"/>
    <property type="match status" value="1"/>
</dbReference>
<dbReference type="InterPro" id="IPR001466">
    <property type="entry name" value="Beta-lactam-related"/>
</dbReference>
<accession>A0A4Q1DA41</accession>
<evidence type="ECO:0000256" key="1">
    <source>
        <dbReference type="SAM" id="SignalP"/>
    </source>
</evidence>
<dbReference type="PANTHER" id="PTHR46825">
    <property type="entry name" value="D-ALANYL-D-ALANINE-CARBOXYPEPTIDASE/ENDOPEPTIDASE AMPH"/>
    <property type="match status" value="1"/>
</dbReference>
<gene>
    <name evidence="3" type="ORF">ESB13_05365</name>
</gene>
<feature type="chain" id="PRO_5020482567" evidence="1">
    <location>
        <begin position="26"/>
        <end position="387"/>
    </location>
</feature>
<dbReference type="PROSITE" id="PS51257">
    <property type="entry name" value="PROKAR_LIPOPROTEIN"/>
    <property type="match status" value="1"/>
</dbReference>
<dbReference type="GO" id="GO:0016787">
    <property type="term" value="F:hydrolase activity"/>
    <property type="evidence" value="ECO:0007669"/>
    <property type="project" value="UniProtKB-KW"/>
</dbReference>